<dbReference type="Gene3D" id="3.40.50.300">
    <property type="entry name" value="P-loop containing nucleotide triphosphate hydrolases"/>
    <property type="match status" value="2"/>
</dbReference>
<feature type="coiled-coil region" evidence="7">
    <location>
        <begin position="242"/>
        <end position="360"/>
    </location>
</feature>
<evidence type="ECO:0000256" key="5">
    <source>
        <dbReference type="ARBA" id="ARBA00023054"/>
    </source>
</evidence>
<dbReference type="GO" id="GO:0007062">
    <property type="term" value="P:sister chromatid cohesion"/>
    <property type="evidence" value="ECO:0007669"/>
    <property type="project" value="InterPro"/>
</dbReference>
<feature type="compositionally biased region" description="Basic and acidic residues" evidence="8">
    <location>
        <begin position="957"/>
        <end position="975"/>
    </location>
</feature>
<evidence type="ECO:0000259" key="9">
    <source>
        <dbReference type="Pfam" id="PF02463"/>
    </source>
</evidence>
<dbReference type="EMBL" id="CBLY010000006">
    <property type="protein sequence ID" value="CDG33791.1"/>
    <property type="molecule type" value="Genomic_DNA"/>
</dbReference>
<evidence type="ECO:0000256" key="8">
    <source>
        <dbReference type="SAM" id="MobiDB-lite"/>
    </source>
</evidence>
<feature type="region of interest" description="Disordered" evidence="8">
    <location>
        <begin position="957"/>
        <end position="978"/>
    </location>
</feature>
<accession>A0A7U7G623</accession>
<keyword evidence="2 7" id="KW-0963">Cytoplasm</keyword>
<keyword evidence="5 7" id="KW-0175">Coiled coil</keyword>
<evidence type="ECO:0000256" key="3">
    <source>
        <dbReference type="ARBA" id="ARBA00022741"/>
    </source>
</evidence>
<keyword evidence="3 7" id="KW-0547">Nucleotide-binding</keyword>
<dbReference type="GO" id="GO:0016887">
    <property type="term" value="F:ATP hydrolysis activity"/>
    <property type="evidence" value="ECO:0007669"/>
    <property type="project" value="InterPro"/>
</dbReference>
<dbReference type="GO" id="GO:0007059">
    <property type="term" value="P:chromosome segregation"/>
    <property type="evidence" value="ECO:0007669"/>
    <property type="project" value="UniProtKB-UniRule"/>
</dbReference>
<evidence type="ECO:0000256" key="7">
    <source>
        <dbReference type="HAMAP-Rule" id="MF_01894"/>
    </source>
</evidence>
<evidence type="ECO:0000313" key="10">
    <source>
        <dbReference type="EMBL" id="CDG33791.1"/>
    </source>
</evidence>
<feature type="coiled-coil region" evidence="7">
    <location>
        <begin position="403"/>
        <end position="437"/>
    </location>
</feature>
<feature type="coiled-coil region" evidence="7">
    <location>
        <begin position="857"/>
        <end position="908"/>
    </location>
</feature>
<keyword evidence="6 7" id="KW-0238">DNA-binding</keyword>
<dbReference type="InterPro" id="IPR011890">
    <property type="entry name" value="SMC_prok"/>
</dbReference>
<dbReference type="SUPFAM" id="SSF52540">
    <property type="entry name" value="P-loop containing nucleoside triphosphate hydrolases"/>
    <property type="match status" value="1"/>
</dbReference>
<proteinExistence type="inferred from homology"/>
<evidence type="ECO:0000256" key="6">
    <source>
        <dbReference type="ARBA" id="ARBA00023125"/>
    </source>
</evidence>
<dbReference type="RefSeq" id="WP_043560034.1">
    <property type="nucleotide sequence ID" value="NZ_CBLY010000006.1"/>
</dbReference>
<dbReference type="GO" id="GO:0003677">
    <property type="term" value="F:DNA binding"/>
    <property type="evidence" value="ECO:0007669"/>
    <property type="project" value="UniProtKB-UniRule"/>
</dbReference>
<evidence type="ECO:0000256" key="2">
    <source>
        <dbReference type="ARBA" id="ARBA00022490"/>
    </source>
</evidence>
<keyword evidence="4 7" id="KW-0067">ATP-binding</keyword>
<evidence type="ECO:0000256" key="1">
    <source>
        <dbReference type="ARBA" id="ARBA00004496"/>
    </source>
</evidence>
<sequence length="1515" mass="169957">MTQHKAITTRLDIVGFKSFADEVHLDILPGLTGIVGPNGCGKSNIVEALRWTMGESSARALRGGESDDLIFAGTGSRPARNLARVTLHLGAAAGLAPPPFQQSEELEVSRQAERGAGSTYRINNRVMRAKDVQTIFADLSSGARSSSIISQNRVSQLIAAKPEERRLLLEEAAGITGLHVRRRDAELKLRQAESNLERAEEHRRTLDQQLSSLSTQSEQARRYRQASEDIRQHERSLLILQHARAEELVQSRRAALEKAKEALARNEQALLDAKKHVELQAEKRQQESEALATLRQRLEQYRIHVGVAEAALQHLQQASADHARQRAQLEDDLARQKKELSQLEEQQAQTRLALEQIMDQQRATATKLPALEETITALQQTEATQRADHAALSSRYQDGTLQHERLQSRQQELARQIADDRENLNHLEIELQAIEQDCTREAIADQLRQQVSASMEEASSCDRNAREAEAHFQEQRLLTDRTQRDLHEARTRLEQLQQREKELTQAVTRQQSRLETERTQKQEIRHGLLDKTAEERFQAACQTTRTLAEQTALAEKGLIQTREQAEQLWLSEQAALEKCQQRREFLQQDVKRLTEQLADQQARSTAAQAALKDALDRAISIEELDGARTRLNMLAKQINSRLEAITQTEEQHNALLEQEKEARQALQQIETDRLRYQSEHEGLQSTLQGSLLAIPHPVLEQLEIPDALIRAVASALTDGLEASLPPEGEPLTDTPRQWRSLPPLGKQTPAVKALAALPSLASLINIPAPLERAFRAIFLLEKTEDGPALHHYLQPGQALVTKEGGLWRWDGFIRQPNTPTAEMVRLQQAQALKKTAAAIQTLDQQHAVQKAAADTLHTQCETLAQALAEQRQSAQNERDEQARQKHQLEGLTERHAFQQEQISLLQQEASGHEAQQNRTKSQLAAVQSELKALPVSDKAVSDAAAVLQTIRDEEQSARLASEEARSQHQKAENERQQALFRNDALKKQLAERTQTIDQLEQDIRELSGQKQTILDTQAKIDLPALQSALKTAEDALHHARQAAAEAIQKAETVRKEATRQEQALQERSRLLAGLQARRESLQQQIQTLKTTLEKRLTDEAACQKNQSDLPDIAILKEELDRTKAGLTSTTDALQQHRADHNTLSQTLSLLKERHGHLLTDSQKQADRHAQLQTLIKDLTDRHAALMTATPEQAEDCSLARHEEQLQQDMETLRTLEEEEKVFTSHLAQTEATLHDQQALLDHHKDGSSRYREDTIRLGERAEQAEEALALLRHDSPLPDNAEAPDTVSADAEQALRQALKRALKRRDDLGPVNLCAEDEFQTAQKESERIAREHQDLSTAIARLRGGVGAINREGRQRLMAVFADINEHFQKLFTRMFGGGKAHLQMVGSDDPLEAGLEIFAQPPGKKLSTLSLLSGGEQALTALSLIFAAFHCTPAPICVLDEVDAPLDDANVERFCTLIRDITKETGTRFLVITHHQLTMAHMDRLYGITMQERGVSRLLSVNLDESIRMVNG</sequence>
<comment type="domain">
    <text evidence="7">Contains large globular domains required for ATP hydrolysis at each terminus and a third globular domain forming a flexible hinge near the middle of the molecule. These domains are separated by coiled-coil structures.</text>
</comment>
<dbReference type="PIRSF" id="PIRSF005719">
    <property type="entry name" value="SMC"/>
    <property type="match status" value="1"/>
</dbReference>
<dbReference type="HAMAP" id="MF_01894">
    <property type="entry name" value="Smc_prok"/>
    <property type="match status" value="1"/>
</dbReference>
<dbReference type="InterPro" id="IPR003395">
    <property type="entry name" value="RecF/RecN/SMC_N"/>
</dbReference>
<dbReference type="FunFam" id="3.40.50.300:FF:000901">
    <property type="entry name" value="Chromosome partition protein Smc"/>
    <property type="match status" value="1"/>
</dbReference>
<dbReference type="GO" id="GO:0005524">
    <property type="term" value="F:ATP binding"/>
    <property type="evidence" value="ECO:0007669"/>
    <property type="project" value="UniProtKB-UniRule"/>
</dbReference>
<organism evidence="10 11">
    <name type="scientific">Parasaccharibacter apium</name>
    <dbReference type="NCBI Taxonomy" id="1510841"/>
    <lineage>
        <taxon>Bacteria</taxon>
        <taxon>Pseudomonadati</taxon>
        <taxon>Pseudomonadota</taxon>
        <taxon>Alphaproteobacteria</taxon>
        <taxon>Acetobacterales</taxon>
        <taxon>Acetobacteraceae</taxon>
        <taxon>Parasaccharibacter</taxon>
    </lineage>
</organism>
<dbReference type="InterPro" id="IPR027417">
    <property type="entry name" value="P-loop_NTPase"/>
</dbReference>
<feature type="domain" description="RecF/RecN/SMC N-terminal" evidence="9">
    <location>
        <begin position="9"/>
        <end position="1499"/>
    </location>
</feature>
<comment type="caution">
    <text evidence="10">The sequence shown here is derived from an EMBL/GenBank/DDBJ whole genome shotgun (WGS) entry which is preliminary data.</text>
</comment>
<feature type="binding site" evidence="7">
    <location>
        <begin position="37"/>
        <end position="44"/>
    </location>
    <ligand>
        <name>ATP</name>
        <dbReference type="ChEBI" id="CHEBI:30616"/>
    </ligand>
</feature>
<dbReference type="CDD" id="cd03278">
    <property type="entry name" value="ABC_SMC_barmotin"/>
    <property type="match status" value="1"/>
</dbReference>
<dbReference type="PANTHER" id="PTHR43977">
    <property type="entry name" value="STRUCTURAL MAINTENANCE OF CHROMOSOMES PROTEIN 3"/>
    <property type="match status" value="1"/>
</dbReference>
<comment type="subcellular location">
    <subcellularLocation>
        <location evidence="1 7">Cytoplasm</location>
    </subcellularLocation>
</comment>
<dbReference type="GO" id="GO:0005737">
    <property type="term" value="C:cytoplasm"/>
    <property type="evidence" value="ECO:0007669"/>
    <property type="project" value="UniProtKB-SubCell"/>
</dbReference>
<dbReference type="GO" id="GO:0006260">
    <property type="term" value="P:DNA replication"/>
    <property type="evidence" value="ECO:0007669"/>
    <property type="project" value="UniProtKB-UniRule"/>
</dbReference>
<protein>
    <recommendedName>
        <fullName evidence="7">Chromosome partition protein Smc</fullName>
    </recommendedName>
</protein>
<comment type="subunit">
    <text evidence="7">Homodimer.</text>
</comment>
<feature type="coiled-coil region" evidence="7">
    <location>
        <begin position="576"/>
        <end position="610"/>
    </location>
</feature>
<reference evidence="10 11" key="1">
    <citation type="journal article" date="2014" name="Genome Biol. Evol.">
        <title>Acetic acid bacteria genomes reveal functional traits for adaptation to life in insect guts.</title>
        <authorList>
            <person name="Chouaia B."/>
            <person name="Gaiarsa S."/>
            <person name="Crotti E."/>
            <person name="Comandatore F."/>
            <person name="Degli Esposti M."/>
            <person name="Ricci I."/>
            <person name="Alma A."/>
            <person name="Favia G."/>
            <person name="Bandi C."/>
            <person name="Daffonchio D."/>
        </authorList>
    </citation>
    <scope>NUCLEOTIDE SEQUENCE [LARGE SCALE GENOMIC DNA]</scope>
    <source>
        <strain evidence="11">AM169</strain>
    </source>
</reference>
<feature type="coiled-coil region" evidence="7">
    <location>
        <begin position="479"/>
        <end position="513"/>
    </location>
</feature>
<evidence type="ECO:0000313" key="11">
    <source>
        <dbReference type="Proteomes" id="UP000027590"/>
    </source>
</evidence>
<dbReference type="Pfam" id="PF02463">
    <property type="entry name" value="SMC_N"/>
    <property type="match status" value="1"/>
</dbReference>
<comment type="function">
    <text evidence="7">Required for chromosome condensation and partitioning.</text>
</comment>
<comment type="similarity">
    <text evidence="7">Belongs to the SMC family.</text>
</comment>
<evidence type="ECO:0000256" key="4">
    <source>
        <dbReference type="ARBA" id="ARBA00022840"/>
    </source>
</evidence>
<dbReference type="Proteomes" id="UP000027590">
    <property type="component" value="Unassembled WGS sequence"/>
</dbReference>
<feature type="region of interest" description="Disordered" evidence="8">
    <location>
        <begin position="721"/>
        <end position="743"/>
    </location>
</feature>
<name>A0A7U7G623_9PROT</name>
<feature type="compositionally biased region" description="Low complexity" evidence="8">
    <location>
        <begin position="207"/>
        <end position="218"/>
    </location>
</feature>
<dbReference type="GO" id="GO:0030261">
    <property type="term" value="P:chromosome condensation"/>
    <property type="evidence" value="ECO:0007669"/>
    <property type="project" value="InterPro"/>
</dbReference>
<gene>
    <name evidence="7" type="primary">smc</name>
    <name evidence="10" type="ORF">SACS_1053</name>
</gene>
<feature type="coiled-coil region" evidence="7">
    <location>
        <begin position="642"/>
        <end position="679"/>
    </location>
</feature>
<dbReference type="InterPro" id="IPR024704">
    <property type="entry name" value="SMC"/>
</dbReference>
<reference evidence="10 11" key="2">
    <citation type="journal article" date="2014" name="PLoS ONE">
        <title>Evolution of mitochondria reconstructed from the energy metabolism of living bacteria.</title>
        <authorList>
            <person name="Degli Esposti M."/>
            <person name="Chouaia B."/>
            <person name="Comandatore F."/>
            <person name="Crotti E."/>
            <person name="Sassera D."/>
            <person name="Lievens P.M."/>
            <person name="Daffonchio D."/>
            <person name="Bandi C."/>
        </authorList>
    </citation>
    <scope>NUCLEOTIDE SEQUENCE [LARGE SCALE GENOMIC DNA]</scope>
    <source>
        <strain evidence="11">AM169</strain>
    </source>
</reference>
<feature type="region of interest" description="Disordered" evidence="8">
    <location>
        <begin position="198"/>
        <end position="227"/>
    </location>
</feature>